<comment type="similarity">
    <text evidence="1">Belongs to the SIKE family.</text>
</comment>
<dbReference type="Proteomes" id="UP000193642">
    <property type="component" value="Unassembled WGS sequence"/>
</dbReference>
<feature type="coiled-coil region" evidence="3">
    <location>
        <begin position="108"/>
        <end position="142"/>
    </location>
</feature>
<reference evidence="4 5" key="1">
    <citation type="submission" date="2016-07" db="EMBL/GenBank/DDBJ databases">
        <title>Pervasive Adenine N6-methylation of Active Genes in Fungi.</title>
        <authorList>
            <consortium name="DOE Joint Genome Institute"/>
            <person name="Mondo S.J."/>
            <person name="Dannebaum R.O."/>
            <person name="Kuo R.C."/>
            <person name="Labutti K."/>
            <person name="Haridas S."/>
            <person name="Kuo A."/>
            <person name="Salamov A."/>
            <person name="Ahrendt S.R."/>
            <person name="Lipzen A."/>
            <person name="Sullivan W."/>
            <person name="Andreopoulos W.B."/>
            <person name="Clum A."/>
            <person name="Lindquist E."/>
            <person name="Daum C."/>
            <person name="Ramamoorthy G.K."/>
            <person name="Gryganskyi A."/>
            <person name="Culley D."/>
            <person name="Magnuson J.K."/>
            <person name="James T.Y."/>
            <person name="O'Malley M.A."/>
            <person name="Stajich J.E."/>
            <person name="Spatafora J.W."/>
            <person name="Visel A."/>
            <person name="Grigoriev I.V."/>
        </authorList>
    </citation>
    <scope>NUCLEOTIDE SEQUENCE [LARGE SCALE GENOMIC DNA]</scope>
    <source>
        <strain evidence="4 5">JEL800</strain>
    </source>
</reference>
<accession>A0A1Y2CBI6</accession>
<dbReference type="AlphaFoldDB" id="A0A1Y2CBI6"/>
<name>A0A1Y2CBI6_9FUNG</name>
<evidence type="ECO:0000313" key="5">
    <source>
        <dbReference type="Proteomes" id="UP000193642"/>
    </source>
</evidence>
<sequence>MDQSALIERISTLSQLLLNNQQQLAGIQEVTAGLKQQLETAKQHNIEAEANGSSDAATRVIELQRETRILNHLIKQYEATIEVIMTKFRLQTVRGGVGPNSKAKAKYADEADRKLAAEQAANEELRQENIRLQAKLQESIQVMRLALLAYDDADPEGLAQATKTSLIHTVVTNE</sequence>
<organism evidence="4 5">
    <name type="scientific">Rhizoclosmatium globosum</name>
    <dbReference type="NCBI Taxonomy" id="329046"/>
    <lineage>
        <taxon>Eukaryota</taxon>
        <taxon>Fungi</taxon>
        <taxon>Fungi incertae sedis</taxon>
        <taxon>Chytridiomycota</taxon>
        <taxon>Chytridiomycota incertae sedis</taxon>
        <taxon>Chytridiomycetes</taxon>
        <taxon>Chytridiales</taxon>
        <taxon>Chytriomycetaceae</taxon>
        <taxon>Rhizoclosmatium</taxon>
    </lineage>
</organism>
<evidence type="ECO:0000256" key="1">
    <source>
        <dbReference type="ARBA" id="ARBA00005537"/>
    </source>
</evidence>
<dbReference type="Pfam" id="PF05769">
    <property type="entry name" value="SIKE"/>
    <property type="match status" value="1"/>
</dbReference>
<keyword evidence="5" id="KW-1185">Reference proteome</keyword>
<proteinExistence type="inferred from homology"/>
<dbReference type="InterPro" id="IPR008555">
    <property type="entry name" value="SIKE"/>
</dbReference>
<evidence type="ECO:0000313" key="4">
    <source>
        <dbReference type="EMBL" id="ORY44392.1"/>
    </source>
</evidence>
<protein>
    <submittedName>
        <fullName evidence="4">Uncharacterized protein</fullName>
    </submittedName>
</protein>
<evidence type="ECO:0000256" key="2">
    <source>
        <dbReference type="ARBA" id="ARBA00023054"/>
    </source>
</evidence>
<dbReference type="OrthoDB" id="21214at2759"/>
<keyword evidence="2 3" id="KW-0175">Coiled coil</keyword>
<dbReference type="EMBL" id="MCGO01000022">
    <property type="protein sequence ID" value="ORY44392.1"/>
    <property type="molecule type" value="Genomic_DNA"/>
</dbReference>
<evidence type="ECO:0000256" key="3">
    <source>
        <dbReference type="SAM" id="Coils"/>
    </source>
</evidence>
<gene>
    <name evidence="4" type="ORF">BCR33DRAFT_785076</name>
</gene>
<comment type="caution">
    <text evidence="4">The sequence shown here is derived from an EMBL/GenBank/DDBJ whole genome shotgun (WGS) entry which is preliminary data.</text>
</comment>